<evidence type="ECO:0000313" key="8">
    <source>
        <dbReference type="Proteomes" id="UP001227230"/>
    </source>
</evidence>
<proteinExistence type="predicted"/>
<dbReference type="PRINTS" id="PR00320">
    <property type="entry name" value="GPROTEINBRPT"/>
</dbReference>
<feature type="coiled-coil region" evidence="4">
    <location>
        <begin position="462"/>
        <end position="566"/>
    </location>
</feature>
<dbReference type="InterPro" id="IPR019775">
    <property type="entry name" value="WD40_repeat_CS"/>
</dbReference>
<dbReference type="PROSITE" id="PS50082">
    <property type="entry name" value="WD_REPEATS_2"/>
    <property type="match status" value="11"/>
</dbReference>
<dbReference type="InterPro" id="IPR013923">
    <property type="entry name" value="Autophagy-rel_prot_16_dom"/>
</dbReference>
<keyword evidence="4" id="KW-0175">Coiled coil</keyword>
<sequence>MTDNSNMEGIQDDVKDPYSPPRKRIKTDDEASASQENAVNFSGSLVPTALKYKIHAHEGGCSSILFPFNSQNLISGGKDNTIKIWDTSTGALTSLLQGFQGSVYDLAISSDNSFLAAALTSRKLCVWELNTGQIRQTLTGHSQKVCAVDVGKVLSRYIVSAGSDQMIKVWDLQQDYPVCSRYISSACNAISFSSDETTICSGHANGKVIFSKVNRFWMNHSSEVEAHTQSVTSICPLQNGSLILSSGRDNWHNLIDTRTMQICSKFRTRCSRVASNWSRVCVSSDDNYAVVGSADGSVYVWSMQMGRMVNALKGHTAPVLACSWSGMGMPLASTDSDGTICICCTTWNFKAQSSDHSHGRFPSTSAALAYQHDLFTNQMMYLTSSLVPLRTLESACERNYSFLNTIYFDRNMSQDEVAVDAIKHALKALRKRHLLEEGAHAPAIVALSKPFIYQGSEWKDKAENLEVELQQCYRAQARLSEQLVVEVAECRASKALVQEKEAIINDIQNELTKTRDECLQLKVIVEEKTKALELVMSENQELKAQLQEMTVKAKNIEAENKMLIDRWMLQKMQEAEHLNEANALYQDFKDQLKASGIAQLARQQVDGVVRQSEEGAQYYGESTVPNTCKHRIHAHEGGCAAILFEYNSGNLISGGHDRAVKMWDTNTGSLTRTLYGCVGSVLDLAITHDNRSIIAASSSNNLCVWDVNSGRIRHTLTGHMDKVCSVDVSKISSRHVASAAYDRTIKVWDLQKGYCINTIIFHSNCNALCFSTDGQTICSGHVDGNLRLWDIQTGKLLSEVAAHSLAITSISLSRNGSVVLTSGRDNLHNLFDMRSLEVCGTLRANGNRVASNWSRSCISADDNYVAAGSTDGSVHIWSILTAEIVSTLKEHTASVLSCSWSGLGKPLASSDKSGIVYTWT</sequence>
<feature type="repeat" description="WD" evidence="3">
    <location>
        <begin position="800"/>
        <end position="835"/>
    </location>
</feature>
<keyword evidence="2" id="KW-0677">Repeat</keyword>
<dbReference type="CDD" id="cd22887">
    <property type="entry name" value="Atg16_CCD"/>
    <property type="match status" value="1"/>
</dbReference>
<evidence type="ECO:0000256" key="5">
    <source>
        <dbReference type="SAM" id="MobiDB-lite"/>
    </source>
</evidence>
<evidence type="ECO:0000256" key="2">
    <source>
        <dbReference type="ARBA" id="ARBA00022737"/>
    </source>
</evidence>
<dbReference type="PANTHER" id="PTHR19878:SF8">
    <property type="entry name" value="AUTOPHAGY-RELATED 16, ISOFORM F"/>
    <property type="match status" value="1"/>
</dbReference>
<dbReference type="InterPro" id="IPR001680">
    <property type="entry name" value="WD40_rpt"/>
</dbReference>
<dbReference type="SUPFAM" id="SSF50978">
    <property type="entry name" value="WD40 repeat-like"/>
    <property type="match status" value="2"/>
</dbReference>
<evidence type="ECO:0000313" key="7">
    <source>
        <dbReference type="EMBL" id="WKA08819.1"/>
    </source>
</evidence>
<dbReference type="Pfam" id="PF00400">
    <property type="entry name" value="WD40"/>
    <property type="match status" value="13"/>
</dbReference>
<dbReference type="SMART" id="SM00320">
    <property type="entry name" value="WD40"/>
    <property type="match status" value="14"/>
</dbReference>
<name>A0ABY9DPZ8_VITVI</name>
<dbReference type="PROSITE" id="PS00678">
    <property type="entry name" value="WD_REPEATS_1"/>
    <property type="match status" value="5"/>
</dbReference>
<dbReference type="InterPro" id="IPR036322">
    <property type="entry name" value="WD40_repeat_dom_sf"/>
</dbReference>
<organism evidence="7 8">
    <name type="scientific">Vitis vinifera</name>
    <name type="common">Grape</name>
    <dbReference type="NCBI Taxonomy" id="29760"/>
    <lineage>
        <taxon>Eukaryota</taxon>
        <taxon>Viridiplantae</taxon>
        <taxon>Streptophyta</taxon>
        <taxon>Embryophyta</taxon>
        <taxon>Tracheophyta</taxon>
        <taxon>Spermatophyta</taxon>
        <taxon>Magnoliopsida</taxon>
        <taxon>eudicotyledons</taxon>
        <taxon>Gunneridae</taxon>
        <taxon>Pentapetalae</taxon>
        <taxon>rosids</taxon>
        <taxon>Vitales</taxon>
        <taxon>Vitaceae</taxon>
        <taxon>Viteae</taxon>
        <taxon>Vitis</taxon>
    </lineage>
</organism>
<dbReference type="Pfam" id="PF08614">
    <property type="entry name" value="ATG16"/>
    <property type="match status" value="1"/>
</dbReference>
<feature type="region of interest" description="Disordered" evidence="5">
    <location>
        <begin position="1"/>
        <end position="33"/>
    </location>
</feature>
<evidence type="ECO:0000256" key="1">
    <source>
        <dbReference type="ARBA" id="ARBA00022574"/>
    </source>
</evidence>
<feature type="repeat" description="WD" evidence="3">
    <location>
        <begin position="859"/>
        <end position="887"/>
    </location>
</feature>
<feature type="domain" description="Autophagy-related protein 16" evidence="6">
    <location>
        <begin position="459"/>
        <end position="579"/>
    </location>
</feature>
<feature type="repeat" description="WD" evidence="3">
    <location>
        <begin position="674"/>
        <end position="715"/>
    </location>
</feature>
<evidence type="ECO:0000259" key="6">
    <source>
        <dbReference type="Pfam" id="PF08614"/>
    </source>
</evidence>
<feature type="repeat" description="WD" evidence="3">
    <location>
        <begin position="632"/>
        <end position="673"/>
    </location>
</feature>
<feature type="repeat" description="WD" evidence="3">
    <location>
        <begin position="767"/>
        <end position="799"/>
    </location>
</feature>
<feature type="repeat" description="WD" evidence="3">
    <location>
        <begin position="280"/>
        <end position="311"/>
    </location>
</feature>
<feature type="repeat" description="WD" evidence="3">
    <location>
        <begin position="138"/>
        <end position="180"/>
    </location>
</feature>
<dbReference type="InterPro" id="IPR045160">
    <property type="entry name" value="ATG16"/>
</dbReference>
<protein>
    <recommendedName>
        <fullName evidence="6">Autophagy-related protein 16 domain-containing protein</fullName>
    </recommendedName>
</protein>
<gene>
    <name evidence="7" type="ORF">VitviT2T_026506</name>
</gene>
<dbReference type="PANTHER" id="PTHR19878">
    <property type="entry name" value="AUTOPHAGY PROTEIN 16-LIKE"/>
    <property type="match status" value="1"/>
</dbReference>
<dbReference type="Proteomes" id="UP001227230">
    <property type="component" value="Chromosome 17"/>
</dbReference>
<dbReference type="Gene3D" id="2.130.10.10">
    <property type="entry name" value="YVTN repeat-like/Quinoprotein amine dehydrogenase"/>
    <property type="match status" value="4"/>
</dbReference>
<feature type="repeat" description="WD" evidence="3">
    <location>
        <begin position="54"/>
        <end position="95"/>
    </location>
</feature>
<evidence type="ECO:0000256" key="3">
    <source>
        <dbReference type="PROSITE-ProRule" id="PRU00221"/>
    </source>
</evidence>
<feature type="repeat" description="WD" evidence="3">
    <location>
        <begin position="96"/>
        <end position="137"/>
    </location>
</feature>
<dbReference type="CDD" id="cd00200">
    <property type="entry name" value="WD40"/>
    <property type="match status" value="2"/>
</dbReference>
<keyword evidence="8" id="KW-1185">Reference proteome</keyword>
<dbReference type="InterPro" id="IPR015943">
    <property type="entry name" value="WD40/YVTN_repeat-like_dom_sf"/>
</dbReference>
<feature type="repeat" description="WD" evidence="3">
    <location>
        <begin position="716"/>
        <end position="758"/>
    </location>
</feature>
<evidence type="ECO:0000256" key="4">
    <source>
        <dbReference type="SAM" id="Coils"/>
    </source>
</evidence>
<dbReference type="PROSITE" id="PS50294">
    <property type="entry name" value="WD_REPEATS_REGION"/>
    <property type="match status" value="5"/>
</dbReference>
<dbReference type="EMBL" id="CP126664">
    <property type="protein sequence ID" value="WKA08819.1"/>
    <property type="molecule type" value="Genomic_DNA"/>
</dbReference>
<keyword evidence="1 3" id="KW-0853">WD repeat</keyword>
<feature type="repeat" description="WD" evidence="3">
    <location>
        <begin position="888"/>
        <end position="920"/>
    </location>
</feature>
<dbReference type="InterPro" id="IPR020472">
    <property type="entry name" value="WD40_PAC1"/>
</dbReference>
<accession>A0ABY9DPZ8</accession>
<reference evidence="7 8" key="1">
    <citation type="journal article" date="2023" name="Hortic Res">
        <title>The complete reference genome for grapevine (Vitis vinifera L.) genetics and breeding.</title>
        <authorList>
            <person name="Shi X."/>
            <person name="Cao S."/>
            <person name="Wang X."/>
            <person name="Huang S."/>
            <person name="Wang Y."/>
            <person name="Liu Z."/>
            <person name="Liu W."/>
            <person name="Leng X."/>
            <person name="Peng Y."/>
            <person name="Wang N."/>
            <person name="Wang Y."/>
            <person name="Ma Z."/>
            <person name="Xu X."/>
            <person name="Zhang F."/>
            <person name="Xue H."/>
            <person name="Zhong H."/>
            <person name="Wang Y."/>
            <person name="Zhang K."/>
            <person name="Velt A."/>
            <person name="Avia K."/>
            <person name="Holtgrawe D."/>
            <person name="Grimplet J."/>
            <person name="Matus J.T."/>
            <person name="Ware D."/>
            <person name="Wu X."/>
            <person name="Wang H."/>
            <person name="Liu C."/>
            <person name="Fang Y."/>
            <person name="Rustenholz C."/>
            <person name="Cheng Z."/>
            <person name="Xiao H."/>
            <person name="Zhou Y."/>
        </authorList>
    </citation>
    <scope>NUCLEOTIDE SEQUENCE [LARGE SCALE GENOMIC DNA]</scope>
    <source>
        <strain evidence="8">cv. Pinot noir / PN40024</strain>
        <tissue evidence="7">Leaf</tissue>
    </source>
</reference>